<feature type="region of interest" description="Disordered" evidence="1">
    <location>
        <begin position="68"/>
        <end position="96"/>
    </location>
</feature>
<proteinExistence type="predicted"/>
<dbReference type="Proteomes" id="UP000694844">
    <property type="component" value="Chromosome 4"/>
</dbReference>
<dbReference type="AlphaFoldDB" id="A0A8B8E3Y7"/>
<protein>
    <submittedName>
        <fullName evidence="3">Uncharacterized protein LOC111131606</fullName>
    </submittedName>
</protein>
<organism evidence="2 3">
    <name type="scientific">Crassostrea virginica</name>
    <name type="common">Eastern oyster</name>
    <dbReference type="NCBI Taxonomy" id="6565"/>
    <lineage>
        <taxon>Eukaryota</taxon>
        <taxon>Metazoa</taxon>
        <taxon>Spiralia</taxon>
        <taxon>Lophotrochozoa</taxon>
        <taxon>Mollusca</taxon>
        <taxon>Bivalvia</taxon>
        <taxon>Autobranchia</taxon>
        <taxon>Pteriomorphia</taxon>
        <taxon>Ostreida</taxon>
        <taxon>Ostreoidea</taxon>
        <taxon>Ostreidae</taxon>
        <taxon>Crassostrea</taxon>
    </lineage>
</organism>
<evidence type="ECO:0000313" key="2">
    <source>
        <dbReference type="Proteomes" id="UP000694844"/>
    </source>
</evidence>
<sequence length="127" mass="14140">MVVLPILVSILFSRRKVVTVTLDKDLDVKSINADVSETDDQNNDTHSYLTISDRSDRLYAAVHYDEVEDRKSSSPISLRSITEHVSSDSDSSKTSEGYLTSLVEAVEELKGGSQKSSDYDDVTFDKM</sequence>
<evidence type="ECO:0000313" key="3">
    <source>
        <dbReference type="RefSeq" id="XP_022334925.1"/>
    </source>
</evidence>
<keyword evidence="2" id="KW-1185">Reference proteome</keyword>
<dbReference type="RefSeq" id="XP_022334925.1">
    <property type="nucleotide sequence ID" value="XM_022479217.1"/>
</dbReference>
<dbReference type="KEGG" id="cvn:111131606"/>
<reference evidence="3" key="1">
    <citation type="submission" date="2025-08" db="UniProtKB">
        <authorList>
            <consortium name="RefSeq"/>
        </authorList>
    </citation>
    <scope>IDENTIFICATION</scope>
    <source>
        <tissue evidence="3">Whole sample</tissue>
    </source>
</reference>
<feature type="compositionally biased region" description="Basic and acidic residues" evidence="1">
    <location>
        <begin position="81"/>
        <end position="93"/>
    </location>
</feature>
<evidence type="ECO:0000256" key="1">
    <source>
        <dbReference type="SAM" id="MobiDB-lite"/>
    </source>
</evidence>
<name>A0A8B8E3Y7_CRAVI</name>
<dbReference type="GeneID" id="111131606"/>
<accession>A0A8B8E3Y7</accession>
<gene>
    <name evidence="3" type="primary">LOC111131606</name>
</gene>